<comment type="similarity">
    <text evidence="3">Belongs to the PMEI family.</text>
</comment>
<name>A0A8J5GTW0_ZINOF</name>
<evidence type="ECO:0000313" key="6">
    <source>
        <dbReference type="EMBL" id="KAG6511448.1"/>
    </source>
</evidence>
<proteinExistence type="inferred from homology"/>
<evidence type="ECO:0000256" key="2">
    <source>
        <dbReference type="ARBA" id="ARBA00023157"/>
    </source>
</evidence>
<keyword evidence="1 4" id="KW-0732">Signal</keyword>
<dbReference type="NCBIfam" id="TIGR01614">
    <property type="entry name" value="PME_inhib"/>
    <property type="match status" value="1"/>
</dbReference>
<dbReference type="InterPro" id="IPR052421">
    <property type="entry name" value="PCW_Enzyme_Inhibitor"/>
</dbReference>
<keyword evidence="7" id="KW-1185">Reference proteome</keyword>
<feature type="signal peptide" evidence="4">
    <location>
        <begin position="1"/>
        <end position="20"/>
    </location>
</feature>
<dbReference type="EMBL" id="JACMSC010000008">
    <property type="protein sequence ID" value="KAG6511448.1"/>
    <property type="molecule type" value="Genomic_DNA"/>
</dbReference>
<evidence type="ECO:0000256" key="3">
    <source>
        <dbReference type="ARBA" id="ARBA00038471"/>
    </source>
</evidence>
<dbReference type="Proteomes" id="UP000734854">
    <property type="component" value="Unassembled WGS sequence"/>
</dbReference>
<dbReference type="PANTHER" id="PTHR36710">
    <property type="entry name" value="PECTINESTERASE INHIBITOR-LIKE"/>
    <property type="match status" value="1"/>
</dbReference>
<accession>A0A8J5GTW0</accession>
<dbReference type="SMART" id="SM00856">
    <property type="entry name" value="PMEI"/>
    <property type="match status" value="1"/>
</dbReference>
<keyword evidence="2" id="KW-1015">Disulfide bond</keyword>
<feature type="domain" description="Pectinesterase inhibitor" evidence="5">
    <location>
        <begin position="25"/>
        <end position="173"/>
    </location>
</feature>
<sequence>MARLLSSALLLAALAASAAAASPRRIATQVASACEFVTVPQLCTSIAFKSGATTLGELTKAAIDESLSSTQSARSVTQKALGAHSGDERLRKNLAVCDEAFANAVASLQEAQQKQGAAISDGKAHTEVTGAISTALVYVGSCNDAFSENPGLVSPVADATSIVKKLTSNCLSLAVAFQVKNGAY</sequence>
<gene>
    <name evidence="6" type="ORF">ZIOFF_029516</name>
</gene>
<dbReference type="PANTHER" id="PTHR36710:SF18">
    <property type="entry name" value="PECTINESTERASE INHIBITOR 5-RELATED"/>
    <property type="match status" value="1"/>
</dbReference>
<evidence type="ECO:0000313" key="7">
    <source>
        <dbReference type="Proteomes" id="UP000734854"/>
    </source>
</evidence>
<dbReference type="InterPro" id="IPR006501">
    <property type="entry name" value="Pectinesterase_inhib_dom"/>
</dbReference>
<evidence type="ECO:0000256" key="4">
    <source>
        <dbReference type="SAM" id="SignalP"/>
    </source>
</evidence>
<dbReference type="OrthoDB" id="1915198at2759"/>
<organism evidence="6 7">
    <name type="scientific">Zingiber officinale</name>
    <name type="common">Ginger</name>
    <name type="synonym">Amomum zingiber</name>
    <dbReference type="NCBI Taxonomy" id="94328"/>
    <lineage>
        <taxon>Eukaryota</taxon>
        <taxon>Viridiplantae</taxon>
        <taxon>Streptophyta</taxon>
        <taxon>Embryophyta</taxon>
        <taxon>Tracheophyta</taxon>
        <taxon>Spermatophyta</taxon>
        <taxon>Magnoliopsida</taxon>
        <taxon>Liliopsida</taxon>
        <taxon>Zingiberales</taxon>
        <taxon>Zingiberaceae</taxon>
        <taxon>Zingiber</taxon>
    </lineage>
</organism>
<dbReference type="GO" id="GO:0004857">
    <property type="term" value="F:enzyme inhibitor activity"/>
    <property type="evidence" value="ECO:0007669"/>
    <property type="project" value="InterPro"/>
</dbReference>
<reference evidence="6 7" key="1">
    <citation type="submission" date="2020-08" db="EMBL/GenBank/DDBJ databases">
        <title>Plant Genome Project.</title>
        <authorList>
            <person name="Zhang R.-G."/>
        </authorList>
    </citation>
    <scope>NUCLEOTIDE SEQUENCE [LARGE SCALE GENOMIC DNA]</scope>
    <source>
        <tissue evidence="6">Rhizome</tissue>
    </source>
</reference>
<evidence type="ECO:0000256" key="1">
    <source>
        <dbReference type="ARBA" id="ARBA00022729"/>
    </source>
</evidence>
<dbReference type="Pfam" id="PF04043">
    <property type="entry name" value="PMEI"/>
    <property type="match status" value="1"/>
</dbReference>
<feature type="chain" id="PRO_5035313552" description="Pectinesterase inhibitor domain-containing protein" evidence="4">
    <location>
        <begin position="21"/>
        <end position="184"/>
    </location>
</feature>
<dbReference type="AlphaFoldDB" id="A0A8J5GTW0"/>
<dbReference type="CDD" id="cd15800">
    <property type="entry name" value="PMEI-like_2"/>
    <property type="match status" value="1"/>
</dbReference>
<evidence type="ECO:0000259" key="5">
    <source>
        <dbReference type="SMART" id="SM00856"/>
    </source>
</evidence>
<comment type="caution">
    <text evidence="6">The sequence shown here is derived from an EMBL/GenBank/DDBJ whole genome shotgun (WGS) entry which is preliminary data.</text>
</comment>
<protein>
    <recommendedName>
        <fullName evidence="5">Pectinesterase inhibitor domain-containing protein</fullName>
    </recommendedName>
</protein>